<dbReference type="InterPro" id="IPR019419">
    <property type="entry name" value="AIM19"/>
</dbReference>
<keyword evidence="2" id="KW-0472">Membrane</keyword>
<protein>
    <submittedName>
        <fullName evidence="3">Uncharacterized protein</fullName>
    </submittedName>
</protein>
<accession>A0A507DW59</accession>
<feature type="transmembrane region" description="Helical" evidence="2">
    <location>
        <begin position="135"/>
        <end position="153"/>
    </location>
</feature>
<sequence length="161" mass="16758">MSSSSRQPQSPPPPPRPVTAHDSAPQPSTPSLTSRLTTLLPPSTVSTIETVLARPGVTPYPALLTSGLCFTSAFAALRGGRGWAGYTPLLGFGAIFLGASHVLTRDVDNGASTATAWGVIYTSLFLRSSLSSRRVAPIGLLAVVMATTGIYGVETYDSYFG</sequence>
<dbReference type="EMBL" id="QEAQ01000105">
    <property type="protein sequence ID" value="TPX55542.1"/>
    <property type="molecule type" value="Genomic_DNA"/>
</dbReference>
<dbReference type="Pfam" id="PF10315">
    <property type="entry name" value="Aim19"/>
    <property type="match status" value="1"/>
</dbReference>
<keyword evidence="2" id="KW-1133">Transmembrane helix</keyword>
<evidence type="ECO:0000256" key="1">
    <source>
        <dbReference type="SAM" id="MobiDB-lite"/>
    </source>
</evidence>
<dbReference type="Proteomes" id="UP000318582">
    <property type="component" value="Unassembled WGS sequence"/>
</dbReference>
<reference evidence="3 4" key="1">
    <citation type="journal article" date="2019" name="Sci. Rep.">
        <title>Comparative genomics of chytrid fungi reveal insights into the obligate biotrophic and pathogenic lifestyle of Synchytrium endobioticum.</title>
        <authorList>
            <person name="van de Vossenberg B.T.L.H."/>
            <person name="Warris S."/>
            <person name="Nguyen H.D.T."/>
            <person name="van Gent-Pelzer M.P.E."/>
            <person name="Joly D.L."/>
            <person name="van de Geest H.C."/>
            <person name="Bonants P.J.M."/>
            <person name="Smith D.S."/>
            <person name="Levesque C.A."/>
            <person name="van der Lee T.A.J."/>
        </authorList>
    </citation>
    <scope>NUCLEOTIDE SEQUENCE [LARGE SCALE GENOMIC DNA]</scope>
    <source>
        <strain evidence="3 4">CBS 809.83</strain>
    </source>
</reference>
<evidence type="ECO:0000313" key="4">
    <source>
        <dbReference type="Proteomes" id="UP000318582"/>
    </source>
</evidence>
<feature type="transmembrane region" description="Helical" evidence="2">
    <location>
        <begin position="84"/>
        <end position="103"/>
    </location>
</feature>
<feature type="transmembrane region" description="Helical" evidence="2">
    <location>
        <begin position="109"/>
        <end position="126"/>
    </location>
</feature>
<organism evidence="3 4">
    <name type="scientific">Powellomyces hirtus</name>
    <dbReference type="NCBI Taxonomy" id="109895"/>
    <lineage>
        <taxon>Eukaryota</taxon>
        <taxon>Fungi</taxon>
        <taxon>Fungi incertae sedis</taxon>
        <taxon>Chytridiomycota</taxon>
        <taxon>Chytridiomycota incertae sedis</taxon>
        <taxon>Chytridiomycetes</taxon>
        <taxon>Spizellomycetales</taxon>
        <taxon>Powellomycetaceae</taxon>
        <taxon>Powellomyces</taxon>
    </lineage>
</organism>
<proteinExistence type="predicted"/>
<keyword evidence="4" id="KW-1185">Reference proteome</keyword>
<feature type="region of interest" description="Disordered" evidence="1">
    <location>
        <begin position="1"/>
        <end position="36"/>
    </location>
</feature>
<name>A0A507DW59_9FUNG</name>
<evidence type="ECO:0000313" key="3">
    <source>
        <dbReference type="EMBL" id="TPX55542.1"/>
    </source>
</evidence>
<comment type="caution">
    <text evidence="3">The sequence shown here is derived from an EMBL/GenBank/DDBJ whole genome shotgun (WGS) entry which is preliminary data.</text>
</comment>
<gene>
    <name evidence="3" type="ORF">PhCBS80983_g05231</name>
</gene>
<evidence type="ECO:0000256" key="2">
    <source>
        <dbReference type="SAM" id="Phobius"/>
    </source>
</evidence>
<keyword evidence="2" id="KW-0812">Transmembrane</keyword>
<dbReference type="AlphaFoldDB" id="A0A507DW59"/>